<accession>C5FXT8</accession>
<protein>
    <submittedName>
        <fullName evidence="3">Uncharacterized protein</fullName>
    </submittedName>
</protein>
<feature type="transmembrane region" description="Helical" evidence="2">
    <location>
        <begin position="744"/>
        <end position="765"/>
    </location>
</feature>
<dbReference type="STRING" id="554155.C5FXT8"/>
<feature type="transmembrane region" description="Helical" evidence="2">
    <location>
        <begin position="172"/>
        <end position="196"/>
    </location>
</feature>
<keyword evidence="2" id="KW-1133">Transmembrane helix</keyword>
<sequence>MLSRQTKRHRVASSLKEADQSFGIQLEPTKIHNLAGANEISPSTGLLAERNIMNGTKRLWEPVFLRRSTLLSFAVLFIVLLAALTAVWRISEKEQGLSTVNPTNYYLWTYGPTAVFTIVSALWGQVEYRALQLFPWRLMARGFVSASDSVLLDYLSSWNVWALFKSVKRGHFMVSVSIAVSLVIKLMTVLSTGLFTTKDVQLELIKDFHVQKVFNGDNFNQSAVDARAYYKMWGVAQHNLSNPAGTTDGHAFENFFYDTSPTGTPIYLQNTTYQATVDVFTPSLECQEASVTTHSNITDVGLHIDDCAVVIPGESSAFSPLRIALGSCDGNIARGVGNYPDDSMDAKNTDWRLWIYISGGLSEEPNGYPIPYYSYPNTTSAYAKVIGLMCKLSYSTNRGNVTLTGSGDIDNPLIDLTIAHPVEIPGLANVSASRILYGSYFSVDQAATLLSSRDPPYLILGTGFSGLKSLFDVSTLTNRVTDTFHALAVQLASEYLMAAPSRSGTSTVKGIMGTKQTRLTVRSDAAYSIISILGLLALVSLLFCHFFLPSAVCPRDPGSIGGLGTILANSHEFMDALSGMGHTSKAELQKVLAGQSYVTTAKADTFLIKPNGPKIEKSAQFLQPSWWRPFAAGPLGRALALLVPICLIIVLEILYQKSRSLNGLADVNISISYLSYTWTYIPPLVMLGVRALYECVYFNARVFQPYHELKRGHASPETSIMDNQHRNLAIVGVWGAITKRQWSVMAAGVAVLIAPSLPIIVSGLYTVSNVASASEITLTQMNRVNMSDGYIYSKACDTVDVKLGDMTIQYNLSYPQWTYQDLSFPKLKVNQHNLSNETVNALNNRGSFIKAQVPGLRLDMGCKEVPPDAYVAGRGTRYPYEDDIIANITALVDNCSFRATDLASYYRSPGNRYFSSFAEPRAHDIGPSGLPNSCPGLVVMYGKVNPTQDTIEAITVLKCRSRIEQVDVSIQLSYPSYAFDLSSPPSVVPGSATTLFDGFMGSGWESVAPNGGYMSSAILDLYSGDKSTQGLSLVFRSIIHGEAGISASALLEADILKVQLQKVWGIITAQMINSRGRQDYDEPVAASSYLSTEKRPMYSASLNNPFNTRLFQNMISTRMLQAVLAAMTLCGAISIFLMDTRKVLPKSPLSIAAAASLLSDSRILNSGTASSFERSKGIIPPGSEWCNDEQLKQRGVFQGRTFTLGWWGVEGNNGINDSESQTQRDTAVSNNGVDSVSRRSMSIQSDVESKSRKRFGIDTDDINHFDFPV</sequence>
<keyword evidence="2" id="KW-0812">Transmembrane</keyword>
<dbReference type="OMA" id="MAQSMNG"/>
<reference evidence="4" key="1">
    <citation type="journal article" date="2012" name="MBio">
        <title>Comparative genome analysis of Trichophyton rubrum and related dermatophytes reveals candidate genes involved in infection.</title>
        <authorList>
            <person name="Martinez D.A."/>
            <person name="Oliver B.G."/>
            <person name="Graeser Y."/>
            <person name="Goldberg J.M."/>
            <person name="Li W."/>
            <person name="Martinez-Rossi N.M."/>
            <person name="Monod M."/>
            <person name="Shelest E."/>
            <person name="Barton R.C."/>
            <person name="Birch E."/>
            <person name="Brakhage A.A."/>
            <person name="Chen Z."/>
            <person name="Gurr S.J."/>
            <person name="Heiman D."/>
            <person name="Heitman J."/>
            <person name="Kosti I."/>
            <person name="Rossi A."/>
            <person name="Saif S."/>
            <person name="Samalova M."/>
            <person name="Saunders C.W."/>
            <person name="Shea T."/>
            <person name="Summerbell R.C."/>
            <person name="Xu J."/>
            <person name="Young S."/>
            <person name="Zeng Q."/>
            <person name="Birren B.W."/>
            <person name="Cuomo C.A."/>
            <person name="White T.C."/>
        </authorList>
    </citation>
    <scope>NUCLEOTIDE SEQUENCE [LARGE SCALE GENOMIC DNA]</scope>
    <source>
        <strain evidence="4">ATCC MYA-4605 / CBS 113480</strain>
    </source>
</reference>
<dbReference type="Pfam" id="PF11915">
    <property type="entry name" value="DUF3433"/>
    <property type="match status" value="2"/>
</dbReference>
<dbReference type="HOGENOM" id="CLU_003000_0_0_1"/>
<evidence type="ECO:0000313" key="3">
    <source>
        <dbReference type="EMBL" id="EEQ35128.1"/>
    </source>
</evidence>
<proteinExistence type="predicted"/>
<keyword evidence="2" id="KW-0472">Membrane</keyword>
<feature type="transmembrane region" description="Helical" evidence="2">
    <location>
        <begin position="105"/>
        <end position="126"/>
    </location>
</feature>
<dbReference type="AlphaFoldDB" id="C5FXT8"/>
<keyword evidence="4" id="KW-1185">Reference proteome</keyword>
<feature type="transmembrane region" description="Helical" evidence="2">
    <location>
        <begin position="70"/>
        <end position="90"/>
    </location>
</feature>
<evidence type="ECO:0000256" key="2">
    <source>
        <dbReference type="SAM" id="Phobius"/>
    </source>
</evidence>
<feature type="transmembrane region" description="Helical" evidence="2">
    <location>
        <begin position="525"/>
        <end position="548"/>
    </location>
</feature>
<dbReference type="InterPro" id="IPR021840">
    <property type="entry name" value="DUF3433"/>
</dbReference>
<feature type="region of interest" description="Disordered" evidence="1">
    <location>
        <begin position="1213"/>
        <end position="1250"/>
    </location>
</feature>
<evidence type="ECO:0000256" key="1">
    <source>
        <dbReference type="SAM" id="MobiDB-lite"/>
    </source>
</evidence>
<dbReference type="OrthoDB" id="5332281at2759"/>
<dbReference type="VEuPathDB" id="FungiDB:MCYG_07947"/>
<dbReference type="EMBL" id="DS995707">
    <property type="protein sequence ID" value="EEQ35128.1"/>
    <property type="molecule type" value="Genomic_DNA"/>
</dbReference>
<dbReference type="eggNOG" id="ENOG502QQ7D">
    <property type="taxonomic scope" value="Eukaryota"/>
</dbReference>
<organism evidence="3 4">
    <name type="scientific">Arthroderma otae (strain ATCC MYA-4605 / CBS 113480)</name>
    <name type="common">Microsporum canis</name>
    <dbReference type="NCBI Taxonomy" id="554155"/>
    <lineage>
        <taxon>Eukaryota</taxon>
        <taxon>Fungi</taxon>
        <taxon>Dikarya</taxon>
        <taxon>Ascomycota</taxon>
        <taxon>Pezizomycotina</taxon>
        <taxon>Eurotiomycetes</taxon>
        <taxon>Eurotiomycetidae</taxon>
        <taxon>Onygenales</taxon>
        <taxon>Arthrodermataceae</taxon>
        <taxon>Microsporum</taxon>
    </lineage>
</organism>
<dbReference type="Proteomes" id="UP000002035">
    <property type="component" value="Unassembled WGS sequence"/>
</dbReference>
<dbReference type="PANTHER" id="PTHR37544:SF1">
    <property type="entry name" value="PHOSPHORIBOSYLAMINOIMIDAZOLE-SUCCINOCARBOXAMIDE SYNTHASE"/>
    <property type="match status" value="1"/>
</dbReference>
<evidence type="ECO:0000313" key="4">
    <source>
        <dbReference type="Proteomes" id="UP000002035"/>
    </source>
</evidence>
<dbReference type="RefSeq" id="XP_002844164.1">
    <property type="nucleotide sequence ID" value="XM_002844118.1"/>
</dbReference>
<gene>
    <name evidence="3" type="ORF">MCYG_07947</name>
</gene>
<name>C5FXT8_ARTOC</name>
<dbReference type="GeneID" id="9230397"/>
<dbReference type="PANTHER" id="PTHR37544">
    <property type="entry name" value="SPRAY-RELATED"/>
    <property type="match status" value="1"/>
</dbReference>
<feature type="transmembrane region" description="Helical" evidence="2">
    <location>
        <begin position="1119"/>
        <end position="1138"/>
    </location>
</feature>
<feature type="transmembrane region" description="Helical" evidence="2">
    <location>
        <begin position="635"/>
        <end position="655"/>
    </location>
</feature>
<feature type="compositionally biased region" description="Polar residues" evidence="1">
    <location>
        <begin position="1213"/>
        <end position="1246"/>
    </location>
</feature>